<dbReference type="AlphaFoldDB" id="A0A3B0IZ93"/>
<comment type="subcellular location">
    <subcellularLocation>
        <location evidence="1">Secreted</location>
    </subcellularLocation>
</comment>
<evidence type="ECO:0000256" key="6">
    <source>
        <dbReference type="ARBA" id="ARBA00022940"/>
    </source>
</evidence>
<protein>
    <submittedName>
        <fullName evidence="10">Blast:Defensin</fullName>
    </submittedName>
</protein>
<evidence type="ECO:0000256" key="7">
    <source>
        <dbReference type="ARBA" id="ARBA00023022"/>
    </source>
</evidence>
<dbReference type="Pfam" id="PF01097">
    <property type="entry name" value="Defensin_2"/>
    <property type="match status" value="1"/>
</dbReference>
<evidence type="ECO:0000259" key="9">
    <source>
        <dbReference type="PROSITE" id="PS51378"/>
    </source>
</evidence>
<keyword evidence="2" id="KW-0964">Secreted</keyword>
<keyword evidence="5" id="KW-0391">Immunity</keyword>
<keyword evidence="7" id="KW-0044">Antibiotic</keyword>
<dbReference type="GO" id="GO:0005615">
    <property type="term" value="C:extracellular space"/>
    <property type="evidence" value="ECO:0007669"/>
    <property type="project" value="TreeGrafter"/>
</dbReference>
<dbReference type="Proteomes" id="UP000268350">
    <property type="component" value="Unassembled WGS sequence"/>
</dbReference>
<keyword evidence="3" id="KW-0929">Antimicrobial</keyword>
<evidence type="ECO:0000256" key="2">
    <source>
        <dbReference type="ARBA" id="ARBA00022525"/>
    </source>
</evidence>
<keyword evidence="8" id="KW-1015">Disulfide bond</keyword>
<dbReference type="PANTHER" id="PTHR13645">
    <property type="entry name" value="DEFENSIN"/>
    <property type="match status" value="1"/>
</dbReference>
<evidence type="ECO:0000256" key="4">
    <source>
        <dbReference type="ARBA" id="ARBA00022588"/>
    </source>
</evidence>
<gene>
    <name evidence="10" type="ORF">DGUA_6G001127</name>
</gene>
<keyword evidence="11" id="KW-1185">Reference proteome</keyword>
<keyword evidence="6" id="KW-0211">Defensin</keyword>
<organism evidence="10 11">
    <name type="scientific">Drosophila guanche</name>
    <name type="common">Fruit fly</name>
    <dbReference type="NCBI Taxonomy" id="7266"/>
    <lineage>
        <taxon>Eukaryota</taxon>
        <taxon>Metazoa</taxon>
        <taxon>Ecdysozoa</taxon>
        <taxon>Arthropoda</taxon>
        <taxon>Hexapoda</taxon>
        <taxon>Insecta</taxon>
        <taxon>Pterygota</taxon>
        <taxon>Neoptera</taxon>
        <taxon>Endopterygota</taxon>
        <taxon>Diptera</taxon>
        <taxon>Brachycera</taxon>
        <taxon>Muscomorpha</taxon>
        <taxon>Ephydroidea</taxon>
        <taxon>Drosophilidae</taxon>
        <taxon>Drosophila</taxon>
        <taxon>Sophophora</taxon>
    </lineage>
</organism>
<dbReference type="OrthoDB" id="10038290at2759"/>
<reference evidence="11" key="1">
    <citation type="submission" date="2018-01" db="EMBL/GenBank/DDBJ databases">
        <authorList>
            <person name="Alioto T."/>
            <person name="Alioto T."/>
        </authorList>
    </citation>
    <scope>NUCLEOTIDE SEQUENCE [LARGE SCALE GENOMIC DNA]</scope>
</reference>
<dbReference type="STRING" id="7266.A0A3B0IZ93"/>
<dbReference type="Gene3D" id="3.30.30.10">
    <property type="entry name" value="Knottin, scorpion toxin-like"/>
    <property type="match status" value="1"/>
</dbReference>
<dbReference type="GO" id="GO:0050830">
    <property type="term" value="P:defense response to Gram-positive bacterium"/>
    <property type="evidence" value="ECO:0007669"/>
    <property type="project" value="UniProtKB-ARBA"/>
</dbReference>
<dbReference type="PANTHER" id="PTHR13645:SF0">
    <property type="entry name" value="DEFENSIN"/>
    <property type="match status" value="1"/>
</dbReference>
<evidence type="ECO:0000256" key="1">
    <source>
        <dbReference type="ARBA" id="ARBA00004613"/>
    </source>
</evidence>
<dbReference type="EMBL" id="OUUW01000001">
    <property type="protein sequence ID" value="SPP73624.1"/>
    <property type="molecule type" value="Genomic_DNA"/>
</dbReference>
<evidence type="ECO:0000256" key="5">
    <source>
        <dbReference type="ARBA" id="ARBA00022859"/>
    </source>
</evidence>
<dbReference type="InterPro" id="IPR036574">
    <property type="entry name" value="Scorpion_toxin-like_sf"/>
</dbReference>
<evidence type="ECO:0000313" key="10">
    <source>
        <dbReference type="EMBL" id="SPP73624.1"/>
    </source>
</evidence>
<dbReference type="GO" id="GO:0006959">
    <property type="term" value="P:humoral immune response"/>
    <property type="evidence" value="ECO:0007669"/>
    <property type="project" value="TreeGrafter"/>
</dbReference>
<feature type="domain" description="Invertebrate defensins family profile" evidence="9">
    <location>
        <begin position="99"/>
        <end position="139"/>
    </location>
</feature>
<dbReference type="GO" id="GO:0045087">
    <property type="term" value="P:innate immune response"/>
    <property type="evidence" value="ECO:0007669"/>
    <property type="project" value="UniProtKB-KW"/>
</dbReference>
<proteinExistence type="predicted"/>
<evidence type="ECO:0000256" key="3">
    <source>
        <dbReference type="ARBA" id="ARBA00022529"/>
    </source>
</evidence>
<dbReference type="InterPro" id="IPR001542">
    <property type="entry name" value="Defensin_invertebrate/fungal"/>
</dbReference>
<accession>A0A3B0IZ93</accession>
<dbReference type="SUPFAM" id="SSF57095">
    <property type="entry name" value="Scorpion toxin-like"/>
    <property type="match status" value="1"/>
</dbReference>
<dbReference type="PROSITE" id="PS51378">
    <property type="entry name" value="INVERT_DEFENSINS"/>
    <property type="match status" value="1"/>
</dbReference>
<dbReference type="FunFam" id="3.30.30.10:FF:000005">
    <property type="entry name" value="Defensin"/>
    <property type="match status" value="1"/>
</dbReference>
<dbReference type="OMA" id="CAVHCIG"/>
<name>A0A3B0IZ93_DROGU</name>
<evidence type="ECO:0000256" key="8">
    <source>
        <dbReference type="ARBA" id="ARBA00023157"/>
    </source>
</evidence>
<dbReference type="CDD" id="cd21806">
    <property type="entry name" value="DEFL_defensin-like"/>
    <property type="match status" value="1"/>
</dbReference>
<keyword evidence="4" id="KW-0399">Innate immunity</keyword>
<sequence length="139" mass="15847">MTDGSRPHQWESLRESLRQYSAKFAIKSHRCHDQTEQYQLYEDSRMKFIIFLAISLAVLCLVKATPLPEEPIVEDVAKPLVQLMEQPVEDVSVHSRQKRATCDLLSKWNVNHTACAAHCIAKGYKGGHCNNKAICVCRH</sequence>
<evidence type="ECO:0000313" key="11">
    <source>
        <dbReference type="Proteomes" id="UP000268350"/>
    </source>
</evidence>